<dbReference type="RefSeq" id="XP_009770293.1">
    <property type="nucleotide sequence ID" value="XM_009771991.1"/>
</dbReference>
<accession>A0A1U7VV86</accession>
<evidence type="ECO:0000313" key="1">
    <source>
        <dbReference type="Proteomes" id="UP000189701"/>
    </source>
</evidence>
<dbReference type="AlphaFoldDB" id="A0A1U7VV86"/>
<reference evidence="2" key="2">
    <citation type="submission" date="2025-08" db="UniProtKB">
        <authorList>
            <consortium name="RefSeq"/>
        </authorList>
    </citation>
    <scope>IDENTIFICATION</scope>
    <source>
        <tissue evidence="2">Leaf</tissue>
    </source>
</reference>
<dbReference type="Proteomes" id="UP000189701">
    <property type="component" value="Unplaced"/>
</dbReference>
<name>A0A1U7VV86_NICSY</name>
<dbReference type="OrthoDB" id="1305421at2759"/>
<dbReference type="GeneID" id="104221022"/>
<dbReference type="KEGG" id="nsy:104221022"/>
<keyword evidence="1" id="KW-1185">Reference proteome</keyword>
<gene>
    <name evidence="2" type="primary">LOC104221022</name>
</gene>
<sequence>MEYLTRSLKNLKDQPNFNYHPRCERLGLVANLNKSNIYFGGVSSAVQQEITQKTGFSIGELPFRYLGVPLSTKKLSIFPLPKKIIQQVEVICTKFLWIGDSSSSKKTLAAWNKLYRPKTKGGLNATDLNTWNRVALLKHM</sequence>
<protein>
    <submittedName>
        <fullName evidence="2">Uncharacterized protein LOC104221022</fullName>
    </submittedName>
</protein>
<dbReference type="PANTHER" id="PTHR33116:SF66">
    <property type="entry name" value="REVERSE TRANSCRIPTASE ZINC-BINDING DOMAIN-CONTAINING PROTEIN"/>
    <property type="match status" value="1"/>
</dbReference>
<evidence type="ECO:0000313" key="2">
    <source>
        <dbReference type="RefSeq" id="XP_009770293.1"/>
    </source>
</evidence>
<dbReference type="eggNOG" id="KOG1075">
    <property type="taxonomic scope" value="Eukaryota"/>
</dbReference>
<reference evidence="1" key="1">
    <citation type="journal article" date="2013" name="Genome Biol.">
        <title>Reference genomes and transcriptomes of Nicotiana sylvestris and Nicotiana tomentosiformis.</title>
        <authorList>
            <person name="Sierro N."/>
            <person name="Battey J.N."/>
            <person name="Ouadi S."/>
            <person name="Bovet L."/>
            <person name="Goepfert S."/>
            <person name="Bakaher N."/>
            <person name="Peitsch M.C."/>
            <person name="Ivanov N.V."/>
        </authorList>
    </citation>
    <scope>NUCLEOTIDE SEQUENCE [LARGE SCALE GENOMIC DNA]</scope>
</reference>
<organism evidence="1 2">
    <name type="scientific">Nicotiana sylvestris</name>
    <name type="common">Wood tobacco</name>
    <name type="synonym">South American tobacco</name>
    <dbReference type="NCBI Taxonomy" id="4096"/>
    <lineage>
        <taxon>Eukaryota</taxon>
        <taxon>Viridiplantae</taxon>
        <taxon>Streptophyta</taxon>
        <taxon>Embryophyta</taxon>
        <taxon>Tracheophyta</taxon>
        <taxon>Spermatophyta</taxon>
        <taxon>Magnoliopsida</taxon>
        <taxon>eudicotyledons</taxon>
        <taxon>Gunneridae</taxon>
        <taxon>Pentapetalae</taxon>
        <taxon>asterids</taxon>
        <taxon>lamiids</taxon>
        <taxon>Solanales</taxon>
        <taxon>Solanaceae</taxon>
        <taxon>Nicotianoideae</taxon>
        <taxon>Nicotianeae</taxon>
        <taxon>Nicotiana</taxon>
    </lineage>
</organism>
<dbReference type="PANTHER" id="PTHR33116">
    <property type="entry name" value="REVERSE TRANSCRIPTASE ZINC-BINDING DOMAIN-CONTAINING PROTEIN-RELATED-RELATED"/>
    <property type="match status" value="1"/>
</dbReference>
<proteinExistence type="predicted"/>